<dbReference type="InterPro" id="IPR000030">
    <property type="entry name" value="PPE_dom"/>
</dbReference>
<dbReference type="EMBL" id="JASAOF010000013">
    <property type="protein sequence ID" value="MDI2030881.1"/>
    <property type="molecule type" value="Genomic_DNA"/>
</dbReference>
<dbReference type="SUPFAM" id="SSF140459">
    <property type="entry name" value="PE/PPE dimer-like"/>
    <property type="match status" value="1"/>
</dbReference>
<feature type="compositionally biased region" description="Gly residues" evidence="2">
    <location>
        <begin position="350"/>
        <end position="361"/>
    </location>
</feature>
<organism evidence="4 5">
    <name type="scientific">Saccharopolyspora ipomoeae</name>
    <dbReference type="NCBI Taxonomy" id="3042027"/>
    <lineage>
        <taxon>Bacteria</taxon>
        <taxon>Bacillati</taxon>
        <taxon>Actinomycetota</taxon>
        <taxon>Actinomycetes</taxon>
        <taxon>Pseudonocardiales</taxon>
        <taxon>Pseudonocardiaceae</taxon>
        <taxon>Saccharopolyspora</taxon>
    </lineage>
</organism>
<dbReference type="RefSeq" id="WP_281457176.1">
    <property type="nucleotide sequence ID" value="NZ_JASAOF010000013.1"/>
</dbReference>
<name>A0ABT6PTX1_9PSEU</name>
<evidence type="ECO:0000313" key="4">
    <source>
        <dbReference type="EMBL" id="MDI2030881.1"/>
    </source>
</evidence>
<feature type="compositionally biased region" description="Gly residues" evidence="2">
    <location>
        <begin position="430"/>
        <end position="440"/>
    </location>
</feature>
<comment type="similarity">
    <text evidence="1">Belongs to the mycobacterial PPE family.</text>
</comment>
<keyword evidence="5" id="KW-1185">Reference proteome</keyword>
<feature type="compositionally biased region" description="Gly residues" evidence="2">
    <location>
        <begin position="449"/>
        <end position="482"/>
    </location>
</feature>
<dbReference type="InterPro" id="IPR038332">
    <property type="entry name" value="PPE_sf"/>
</dbReference>
<dbReference type="Pfam" id="PF00823">
    <property type="entry name" value="PPE"/>
    <property type="match status" value="1"/>
</dbReference>
<sequence length="522" mass="53309">MPEQSPDLALVETQNWASRSHEELYDAVHIDNDPGRAGQLADEWTKLGREMAEAADRMSEKLRATESGWQGEAADAARSAIQKLADWSRDAGESAGALAERMSEQGRIMEKAKAEMPEPVKTDDKKLGLTVAMAYAAGDLESFVKAQDDIRVAEERSSSAHEQAVRVMTRMESSSREIDGDTPRFERPPDPIEDLKKKPSPGSGDDVSAKNSEQGPAGTQQQFADGGSQATQKISKSSLPPSGQQAPPLSSQTGGTGPEGAPLSAQQGPTPPGANAPTKKMQLPGITSQSSADAPTMKANPVNPASSGPQQNPPQLGDYKSNHTTPQGSAWRGGDSTQAKTRKMRPVQGPGDGYQGPGGRRPNGRNDRGGNRNWEGKLPPIPETGGPGSEFPGNAQTNLASGGSAGGGGGSVPQMPAAGGAAGSNLTPGGSVGVGGGQGADHGAPAQGPTGGSAAGQSGGMTGGGAMGAGAMGGAMGRGGQGNQDEERKVKYVEGGPVVEVPGKDLPPPVIGEGKKKKKSEE</sequence>
<feature type="compositionally biased region" description="Basic and acidic residues" evidence="2">
    <location>
        <begin position="173"/>
        <end position="197"/>
    </location>
</feature>
<comment type="caution">
    <text evidence="4">The sequence shown here is derived from an EMBL/GenBank/DDBJ whole genome shotgun (WGS) entry which is preliminary data.</text>
</comment>
<feature type="compositionally biased region" description="Polar residues" evidence="2">
    <location>
        <begin position="303"/>
        <end position="314"/>
    </location>
</feature>
<dbReference type="Gene3D" id="1.20.1260.20">
    <property type="entry name" value="PPE superfamily"/>
    <property type="match status" value="1"/>
</dbReference>
<evidence type="ECO:0000256" key="1">
    <source>
        <dbReference type="ARBA" id="ARBA00010652"/>
    </source>
</evidence>
<feature type="region of interest" description="Disordered" evidence="2">
    <location>
        <begin position="152"/>
        <end position="522"/>
    </location>
</feature>
<dbReference type="Proteomes" id="UP001237595">
    <property type="component" value="Unassembled WGS sequence"/>
</dbReference>
<feature type="domain" description="PPE" evidence="3">
    <location>
        <begin position="41"/>
        <end position="173"/>
    </location>
</feature>
<evidence type="ECO:0000256" key="2">
    <source>
        <dbReference type="SAM" id="MobiDB-lite"/>
    </source>
</evidence>
<protein>
    <submittedName>
        <fullName evidence="4">PPE domain-containing protein</fullName>
    </submittedName>
</protein>
<gene>
    <name evidence="4" type="ORF">QFW96_19775</name>
</gene>
<feature type="compositionally biased region" description="Polar residues" evidence="2">
    <location>
        <begin position="209"/>
        <end position="253"/>
    </location>
</feature>
<evidence type="ECO:0000259" key="3">
    <source>
        <dbReference type="Pfam" id="PF00823"/>
    </source>
</evidence>
<accession>A0ABT6PTX1</accession>
<proteinExistence type="inferred from homology"/>
<reference evidence="4 5" key="1">
    <citation type="submission" date="2023-04" db="EMBL/GenBank/DDBJ databases">
        <title>Draft genome sequence of Saccharopolyspora sp. TS4A08 isolated from sweet potato rhizospheric soil.</title>
        <authorList>
            <person name="Suksaard P."/>
            <person name="Duangmal K."/>
        </authorList>
    </citation>
    <scope>NUCLEOTIDE SEQUENCE [LARGE SCALE GENOMIC DNA]</scope>
    <source>
        <strain evidence="4 5">TS4A08</strain>
    </source>
</reference>
<evidence type="ECO:0000313" key="5">
    <source>
        <dbReference type="Proteomes" id="UP001237595"/>
    </source>
</evidence>